<protein>
    <submittedName>
        <fullName evidence="1">Uncharacterized protein</fullName>
    </submittedName>
</protein>
<reference evidence="1 2" key="1">
    <citation type="submission" date="2022-12" db="EMBL/GenBank/DDBJ databases">
        <title>Genomic features and morphological characterization of a novel Knufia sp. strain isolated from spacecraft assembly facility.</title>
        <authorList>
            <person name="Teixeira M."/>
            <person name="Chander A.M."/>
            <person name="Stajich J.E."/>
            <person name="Venkateswaran K."/>
        </authorList>
    </citation>
    <scope>NUCLEOTIDE SEQUENCE [LARGE SCALE GENOMIC DNA]</scope>
    <source>
        <strain evidence="1 2">FJI-L2-BK-P2</strain>
    </source>
</reference>
<comment type="caution">
    <text evidence="1">The sequence shown here is derived from an EMBL/GenBank/DDBJ whole genome shotgun (WGS) entry which is preliminary data.</text>
</comment>
<proteinExistence type="predicted"/>
<name>A0AAN8EX07_9EURO</name>
<dbReference type="AlphaFoldDB" id="A0AAN8EX07"/>
<keyword evidence="2" id="KW-1185">Reference proteome</keyword>
<evidence type="ECO:0000313" key="2">
    <source>
        <dbReference type="Proteomes" id="UP001316803"/>
    </source>
</evidence>
<dbReference type="EMBL" id="JAKLMC020000002">
    <property type="protein sequence ID" value="KAK5958065.1"/>
    <property type="molecule type" value="Genomic_DNA"/>
</dbReference>
<gene>
    <name evidence="1" type="ORF">OHC33_001255</name>
</gene>
<dbReference type="Proteomes" id="UP001316803">
    <property type="component" value="Unassembled WGS sequence"/>
</dbReference>
<sequence length="471" mass="54153">MAISRLDWATLPNELRSQILVDTRSHFKHTGCVSDHKYYTLSELSREFYDLIVQQLTTESGYIKVRIRIDEFEGLITLSTIKEESGFLARGSSTRAQRDLFAEVEEWLFPFDQRVFCGLAVLIKLCDQELVFLRDSRLTPRIVGKLSDFRSALLPLVIFLRDIEKPENLELNSQYHEDLVQQTWESGLMSADDRSCWLAVILAYVNSMYKISLGDGEAAYKAAITTLSLCSPVGNAAYQSLQQHHTSPQGSTRNEAPFLLAKLHLLALRKGNEAAKNRRRWGTTFEELTDILEELFERANGALLSFVALNGQDAYDVYTEVGKMFYHMSRIRLEIEETTDPVPDLQQSCLWFHAAKSIRNGTEGDAQRLFNEAKAELKQELRNEGLSTKRLKITPKYATMTVDNKQKERYPKIMQECWKEEHPHISLGRIRDYRHHTAPQGPDFPDPETFMSQWSTVPGQEQLVDDMDWQS</sequence>
<evidence type="ECO:0000313" key="1">
    <source>
        <dbReference type="EMBL" id="KAK5958065.1"/>
    </source>
</evidence>
<accession>A0AAN8EX07</accession>
<organism evidence="1 2">
    <name type="scientific">Knufia fluminis</name>
    <dbReference type="NCBI Taxonomy" id="191047"/>
    <lineage>
        <taxon>Eukaryota</taxon>
        <taxon>Fungi</taxon>
        <taxon>Dikarya</taxon>
        <taxon>Ascomycota</taxon>
        <taxon>Pezizomycotina</taxon>
        <taxon>Eurotiomycetes</taxon>
        <taxon>Chaetothyriomycetidae</taxon>
        <taxon>Chaetothyriales</taxon>
        <taxon>Trichomeriaceae</taxon>
        <taxon>Knufia</taxon>
    </lineage>
</organism>